<organism evidence="2 3">
    <name type="scientific">Colletotrichum spaethianum</name>
    <dbReference type="NCBI Taxonomy" id="700344"/>
    <lineage>
        <taxon>Eukaryota</taxon>
        <taxon>Fungi</taxon>
        <taxon>Dikarya</taxon>
        <taxon>Ascomycota</taxon>
        <taxon>Pezizomycotina</taxon>
        <taxon>Sordariomycetes</taxon>
        <taxon>Hypocreomycetidae</taxon>
        <taxon>Glomerellales</taxon>
        <taxon>Glomerellaceae</taxon>
        <taxon>Colletotrichum</taxon>
        <taxon>Colletotrichum spaethianum species complex</taxon>
    </lineage>
</organism>
<feature type="compositionally biased region" description="Basic residues" evidence="1">
    <location>
        <begin position="89"/>
        <end position="100"/>
    </location>
</feature>
<gene>
    <name evidence="2" type="ORF">ColSpa_09612</name>
</gene>
<name>A0AA37PBW7_9PEZI</name>
<evidence type="ECO:0000313" key="3">
    <source>
        <dbReference type="Proteomes" id="UP001055115"/>
    </source>
</evidence>
<accession>A0AA37PBW7</accession>
<feature type="region of interest" description="Disordered" evidence="1">
    <location>
        <begin position="1"/>
        <end position="25"/>
    </location>
</feature>
<evidence type="ECO:0000313" key="2">
    <source>
        <dbReference type="EMBL" id="GKT49431.1"/>
    </source>
</evidence>
<dbReference type="EMBL" id="BQXU01000029">
    <property type="protein sequence ID" value="GKT49431.1"/>
    <property type="molecule type" value="Genomic_DNA"/>
</dbReference>
<dbReference type="RefSeq" id="XP_049131781.1">
    <property type="nucleotide sequence ID" value="XM_049275824.1"/>
</dbReference>
<comment type="caution">
    <text evidence="2">The sequence shown here is derived from an EMBL/GenBank/DDBJ whole genome shotgun (WGS) entry which is preliminary data.</text>
</comment>
<proteinExistence type="predicted"/>
<sequence>MRTLEKRRTPVGSGLPNNEVLAGHKAVQPGPCSGISASMGNRKLRVHAQHCVSMFRRLETKAKSATMVSYSAVQTAPRVGNMAPMSSKGRARTLARFRAG</sequence>
<dbReference type="GeneID" id="73330414"/>
<dbReference type="AlphaFoldDB" id="A0AA37PBW7"/>
<protein>
    <submittedName>
        <fullName evidence="2">Uncharacterized protein</fullName>
    </submittedName>
</protein>
<feature type="region of interest" description="Disordered" evidence="1">
    <location>
        <begin position="80"/>
        <end position="100"/>
    </location>
</feature>
<dbReference type="Proteomes" id="UP001055115">
    <property type="component" value="Unassembled WGS sequence"/>
</dbReference>
<reference evidence="2 3" key="1">
    <citation type="submission" date="2022-03" db="EMBL/GenBank/DDBJ databases">
        <title>Genome data of Colletotrichum spp.</title>
        <authorList>
            <person name="Utami Y.D."/>
            <person name="Hiruma K."/>
        </authorList>
    </citation>
    <scope>NUCLEOTIDE SEQUENCE [LARGE SCALE GENOMIC DNA]</scope>
    <source>
        <strain evidence="2 3">MAFF 239500</strain>
    </source>
</reference>
<evidence type="ECO:0000256" key="1">
    <source>
        <dbReference type="SAM" id="MobiDB-lite"/>
    </source>
</evidence>
<keyword evidence="3" id="KW-1185">Reference proteome</keyword>